<accession>A0A0E9XR78</accession>
<evidence type="ECO:0000256" key="1">
    <source>
        <dbReference type="SAM" id="Phobius"/>
    </source>
</evidence>
<sequence>MFFLFGVKAEECLESGWETCLIVLELGVRVCPRQPIFLPDFLVSHLHLSFPLFLATLPLVSLFVHLGFGPL</sequence>
<evidence type="ECO:0000313" key="2">
    <source>
        <dbReference type="EMBL" id="JAI04214.1"/>
    </source>
</evidence>
<keyword evidence="1" id="KW-0472">Membrane</keyword>
<organism evidence="2">
    <name type="scientific">Anguilla anguilla</name>
    <name type="common">European freshwater eel</name>
    <name type="synonym">Muraena anguilla</name>
    <dbReference type="NCBI Taxonomy" id="7936"/>
    <lineage>
        <taxon>Eukaryota</taxon>
        <taxon>Metazoa</taxon>
        <taxon>Chordata</taxon>
        <taxon>Craniata</taxon>
        <taxon>Vertebrata</taxon>
        <taxon>Euteleostomi</taxon>
        <taxon>Actinopterygii</taxon>
        <taxon>Neopterygii</taxon>
        <taxon>Teleostei</taxon>
        <taxon>Anguilliformes</taxon>
        <taxon>Anguillidae</taxon>
        <taxon>Anguilla</taxon>
    </lineage>
</organism>
<reference evidence="2" key="1">
    <citation type="submission" date="2014-11" db="EMBL/GenBank/DDBJ databases">
        <authorList>
            <person name="Amaro Gonzalez C."/>
        </authorList>
    </citation>
    <scope>NUCLEOTIDE SEQUENCE</scope>
</reference>
<dbReference type="EMBL" id="GBXM01004364">
    <property type="protein sequence ID" value="JAI04214.1"/>
    <property type="molecule type" value="Transcribed_RNA"/>
</dbReference>
<keyword evidence="1" id="KW-0812">Transmembrane</keyword>
<protein>
    <submittedName>
        <fullName evidence="2">Uncharacterized protein</fullName>
    </submittedName>
</protein>
<dbReference type="AlphaFoldDB" id="A0A0E9XR78"/>
<keyword evidence="1" id="KW-1133">Transmembrane helix</keyword>
<proteinExistence type="predicted"/>
<feature type="transmembrane region" description="Helical" evidence="1">
    <location>
        <begin position="48"/>
        <end position="68"/>
    </location>
</feature>
<name>A0A0E9XR78_ANGAN</name>
<reference evidence="2" key="2">
    <citation type="journal article" date="2015" name="Fish Shellfish Immunol.">
        <title>Early steps in the European eel (Anguilla anguilla)-Vibrio vulnificus interaction in the gills: Role of the RtxA13 toxin.</title>
        <authorList>
            <person name="Callol A."/>
            <person name="Pajuelo D."/>
            <person name="Ebbesson L."/>
            <person name="Teles M."/>
            <person name="MacKenzie S."/>
            <person name="Amaro C."/>
        </authorList>
    </citation>
    <scope>NUCLEOTIDE SEQUENCE</scope>
</reference>